<feature type="compositionally biased region" description="Low complexity" evidence="1">
    <location>
        <begin position="58"/>
        <end position="79"/>
    </location>
</feature>
<accession>A0A2V5IFC1</accession>
<dbReference type="EMBL" id="KZ825473">
    <property type="protein sequence ID" value="PYI34801.1"/>
    <property type="molecule type" value="Genomic_DNA"/>
</dbReference>
<proteinExistence type="predicted"/>
<feature type="compositionally biased region" description="Basic and acidic residues" evidence="1">
    <location>
        <begin position="22"/>
        <end position="33"/>
    </location>
</feature>
<dbReference type="Proteomes" id="UP000248817">
    <property type="component" value="Unassembled WGS sequence"/>
</dbReference>
<evidence type="ECO:0000256" key="1">
    <source>
        <dbReference type="SAM" id="MobiDB-lite"/>
    </source>
</evidence>
<feature type="region of interest" description="Disordered" evidence="1">
    <location>
        <begin position="1"/>
        <end position="93"/>
    </location>
</feature>
<keyword evidence="3" id="KW-1185">Reference proteome</keyword>
<name>A0A2V5IFC1_9EURO</name>
<evidence type="ECO:0000313" key="2">
    <source>
        <dbReference type="EMBL" id="PYI34801.1"/>
    </source>
</evidence>
<protein>
    <submittedName>
        <fullName evidence="2">Uncharacterized protein</fullName>
    </submittedName>
</protein>
<feature type="region of interest" description="Disordered" evidence="1">
    <location>
        <begin position="162"/>
        <end position="187"/>
    </location>
</feature>
<evidence type="ECO:0000313" key="3">
    <source>
        <dbReference type="Proteomes" id="UP000248817"/>
    </source>
</evidence>
<organism evidence="2 3">
    <name type="scientific">Aspergillus indologenus CBS 114.80</name>
    <dbReference type="NCBI Taxonomy" id="1450541"/>
    <lineage>
        <taxon>Eukaryota</taxon>
        <taxon>Fungi</taxon>
        <taxon>Dikarya</taxon>
        <taxon>Ascomycota</taxon>
        <taxon>Pezizomycotina</taxon>
        <taxon>Eurotiomycetes</taxon>
        <taxon>Eurotiomycetidae</taxon>
        <taxon>Eurotiales</taxon>
        <taxon>Aspergillaceae</taxon>
        <taxon>Aspergillus</taxon>
        <taxon>Aspergillus subgen. Circumdati</taxon>
    </lineage>
</organism>
<feature type="compositionally biased region" description="Low complexity" evidence="1">
    <location>
        <begin position="34"/>
        <end position="50"/>
    </location>
</feature>
<sequence>MKTVDDTARDLGCVDPHEEDFLERQRQERERELQLPLPAQPQQQEQQQHPPSDPASITSTTSTSTTTSTATSTSTSTSSGILPPPEKLSEVASASIQEVRTMLHAACESELVSQALQRVREYVPGLAGSGGEGDGEEDRCAADPEEMRRIDALEKERIVEFLQERTRTKTDLEKKYHQPTERPPPRQ</sequence>
<dbReference type="AlphaFoldDB" id="A0A2V5IFC1"/>
<reference evidence="2 3" key="1">
    <citation type="submission" date="2018-02" db="EMBL/GenBank/DDBJ databases">
        <title>The genomes of Aspergillus section Nigri reveals drivers in fungal speciation.</title>
        <authorList>
            <consortium name="DOE Joint Genome Institute"/>
            <person name="Vesth T.C."/>
            <person name="Nybo J."/>
            <person name="Theobald S."/>
            <person name="Brandl J."/>
            <person name="Frisvad J.C."/>
            <person name="Nielsen K.F."/>
            <person name="Lyhne E.K."/>
            <person name="Kogle M.E."/>
            <person name="Kuo A."/>
            <person name="Riley R."/>
            <person name="Clum A."/>
            <person name="Nolan M."/>
            <person name="Lipzen A."/>
            <person name="Salamov A."/>
            <person name="Henrissat B."/>
            <person name="Wiebenga A."/>
            <person name="De vries R.P."/>
            <person name="Grigoriev I.V."/>
            <person name="Mortensen U.H."/>
            <person name="Andersen M.R."/>
            <person name="Baker S.E."/>
        </authorList>
    </citation>
    <scope>NUCLEOTIDE SEQUENCE [LARGE SCALE GENOMIC DNA]</scope>
    <source>
        <strain evidence="2 3">CBS 114.80</strain>
    </source>
</reference>
<gene>
    <name evidence="2" type="ORF">BP00DRAFT_422724</name>
</gene>